<evidence type="ECO:0000259" key="5">
    <source>
        <dbReference type="PROSITE" id="PS51841"/>
    </source>
</evidence>
<dbReference type="InterPro" id="IPR040255">
    <property type="entry name" value="Non-specific_endonuclease"/>
</dbReference>
<proteinExistence type="predicted"/>
<dbReference type="GO" id="GO:0004519">
    <property type="term" value="F:endonuclease activity"/>
    <property type="evidence" value="ECO:0007669"/>
    <property type="project" value="UniProtKB-KW"/>
</dbReference>
<dbReference type="InterPro" id="IPR014756">
    <property type="entry name" value="Ig_E-set"/>
</dbReference>
<feature type="binding site" evidence="2">
    <location>
        <position position="152"/>
    </location>
    <ligand>
        <name>Mg(2+)</name>
        <dbReference type="ChEBI" id="CHEBI:18420"/>
        <note>catalytic</note>
    </ligand>
</feature>
<feature type="chain" id="PRO_5002894772" evidence="4">
    <location>
        <begin position="30"/>
        <end position="532"/>
    </location>
</feature>
<dbReference type="SUPFAM" id="SSF54060">
    <property type="entry name" value="His-Me finger endonucleases"/>
    <property type="match status" value="1"/>
</dbReference>
<dbReference type="InterPro" id="IPR001322">
    <property type="entry name" value="Lamin_tail_dom"/>
</dbReference>
<sequence precursor="true">MNPSSHPRKLFAGALSACALLFSLLPADATISTALQMQLGNPSNATADANNHSHYLIQRTVEAIDFSDSLGEPNWASWDLTGSDIGSSGRSSSFFTDTTLPAGFYEVKTGDYTGSGFDRGHMCPSFDRTDNTTDNDLVFYMSNIIPQTADNNQGVWQNFESYCQTLAQSGNEMLLICGPSSFNGSRIQPSAKVSIPGFTWKIAVVVPAGSGSALSRITTATRVIALEIPNISGIRTTPWSNYVTSVNQLQTDTGFTFFTALPASVATVLRAKVDGAVAPTITSFSPGSGTVGASVTINGTGFSSASAVAFHGTSASFTVNSSTKITATVPGGATSGTITVTAGGGVATSSSSFTVTTGGGSGTVVISQVYGGGGNSGSTYKNDFIELYNAGSTTVDLSTYAVQYASATGSSWQETTLSGSILPGHYYLIQEAAGTGGTTSLPTPEATGTISMSATSAKVALTKTQTLLTVDNPVGSSAVVDFVGYGTADAFEGSGAAPTLSATTSAVRAGGGATDTNNNAADFTAGAVDPRN</sequence>
<dbReference type="SMART" id="SM00477">
    <property type="entry name" value="NUC"/>
    <property type="match status" value="1"/>
</dbReference>
<evidence type="ECO:0000256" key="2">
    <source>
        <dbReference type="PIRSR" id="PIRSR640255-2"/>
    </source>
</evidence>
<dbReference type="InterPro" id="IPR020821">
    <property type="entry name" value="ENPP1-3/EXOG-like_nuc-like"/>
</dbReference>
<dbReference type="GO" id="GO:0003676">
    <property type="term" value="F:nucleic acid binding"/>
    <property type="evidence" value="ECO:0007669"/>
    <property type="project" value="InterPro"/>
</dbReference>
<protein>
    <submittedName>
        <fullName evidence="6">DNA/RNA non-specific endonuclease</fullName>
    </submittedName>
</protein>
<dbReference type="PROSITE" id="PS51841">
    <property type="entry name" value="LTD"/>
    <property type="match status" value="1"/>
</dbReference>
<dbReference type="Gene3D" id="2.60.40.10">
    <property type="entry name" value="Immunoglobulins"/>
    <property type="match status" value="1"/>
</dbReference>
<gene>
    <name evidence="6" type="ORF">Cflav_PD4940</name>
</gene>
<keyword evidence="4" id="KW-0732">Signal</keyword>
<evidence type="ECO:0000313" key="6">
    <source>
        <dbReference type="EMBL" id="EEF62305.1"/>
    </source>
</evidence>
<evidence type="ECO:0000256" key="1">
    <source>
        <dbReference type="PIRSR" id="PIRSR640255-1"/>
    </source>
</evidence>
<accession>B9XCV9</accession>
<dbReference type="SUPFAM" id="SSF81296">
    <property type="entry name" value="E set domains"/>
    <property type="match status" value="1"/>
</dbReference>
<dbReference type="EMBL" id="ABOX02000005">
    <property type="protein sequence ID" value="EEF62305.1"/>
    <property type="molecule type" value="Genomic_DNA"/>
</dbReference>
<keyword evidence="6" id="KW-0378">Hydrolase</keyword>
<dbReference type="InterPro" id="IPR013783">
    <property type="entry name" value="Ig-like_fold"/>
</dbReference>
<reference evidence="6 7" key="1">
    <citation type="journal article" date="2011" name="J. Bacteriol.">
        <title>Genome sequence of 'Pedosphaera parvula' Ellin514, an aerobic Verrucomicrobial isolate from pasture soil.</title>
        <authorList>
            <person name="Kant R."/>
            <person name="van Passel M.W."/>
            <person name="Sangwan P."/>
            <person name="Palva A."/>
            <person name="Lucas S."/>
            <person name="Copeland A."/>
            <person name="Lapidus A."/>
            <person name="Glavina Del Rio T."/>
            <person name="Dalin E."/>
            <person name="Tice H."/>
            <person name="Bruce D."/>
            <person name="Goodwin L."/>
            <person name="Pitluck S."/>
            <person name="Chertkov O."/>
            <person name="Larimer F.W."/>
            <person name="Land M.L."/>
            <person name="Hauser L."/>
            <person name="Brettin T.S."/>
            <person name="Detter J.C."/>
            <person name="Han S."/>
            <person name="de Vos W.M."/>
            <person name="Janssen P.H."/>
            <person name="Smidt H."/>
        </authorList>
    </citation>
    <scope>NUCLEOTIDE SEQUENCE [LARGE SCALE GENOMIC DNA]</scope>
    <source>
        <strain evidence="6 7">Ellin514</strain>
    </source>
</reference>
<dbReference type="Pfam" id="PF01223">
    <property type="entry name" value="Endonuclease_NS"/>
    <property type="match status" value="1"/>
</dbReference>
<keyword evidence="6" id="KW-0255">Endonuclease</keyword>
<dbReference type="PANTHER" id="PTHR13966:SF5">
    <property type="entry name" value="ENDONUCLEASE G, MITOCHONDRIAL"/>
    <property type="match status" value="1"/>
</dbReference>
<dbReference type="Gene3D" id="3.40.570.10">
    <property type="entry name" value="Extracellular Endonuclease, subunit A"/>
    <property type="match status" value="1"/>
</dbReference>
<dbReference type="PANTHER" id="PTHR13966">
    <property type="entry name" value="ENDONUCLEASE RELATED"/>
    <property type="match status" value="1"/>
</dbReference>
<dbReference type="AlphaFoldDB" id="B9XCV9"/>
<dbReference type="SUPFAM" id="SSF74853">
    <property type="entry name" value="Lamin A/C globular tail domain"/>
    <property type="match status" value="1"/>
</dbReference>
<feature type="region of interest" description="Disordered" evidence="3">
    <location>
        <begin position="507"/>
        <end position="532"/>
    </location>
</feature>
<keyword evidence="6" id="KW-0540">Nuclease</keyword>
<dbReference type="GO" id="GO:0016787">
    <property type="term" value="F:hydrolase activity"/>
    <property type="evidence" value="ECO:0007669"/>
    <property type="project" value="InterPro"/>
</dbReference>
<feature type="signal peptide" evidence="4">
    <location>
        <begin position="1"/>
        <end position="29"/>
    </location>
</feature>
<organism evidence="6 7">
    <name type="scientific">Pedosphaera parvula (strain Ellin514)</name>
    <dbReference type="NCBI Taxonomy" id="320771"/>
    <lineage>
        <taxon>Bacteria</taxon>
        <taxon>Pseudomonadati</taxon>
        <taxon>Verrucomicrobiota</taxon>
        <taxon>Pedosphaerae</taxon>
        <taxon>Pedosphaerales</taxon>
        <taxon>Pedosphaeraceae</taxon>
        <taxon>Pedosphaera</taxon>
    </lineage>
</organism>
<keyword evidence="7" id="KW-1185">Reference proteome</keyword>
<name>B9XCV9_PEDPL</name>
<evidence type="ECO:0000313" key="7">
    <source>
        <dbReference type="Proteomes" id="UP000003688"/>
    </source>
</evidence>
<dbReference type="InterPro" id="IPR001604">
    <property type="entry name" value="Endo_G_ENPP1-like_dom"/>
</dbReference>
<feature type="active site" description="Proton acceptor" evidence="1">
    <location>
        <position position="121"/>
    </location>
</feature>
<evidence type="ECO:0000256" key="3">
    <source>
        <dbReference type="SAM" id="MobiDB-lite"/>
    </source>
</evidence>
<feature type="domain" description="LTD" evidence="5">
    <location>
        <begin position="349"/>
        <end position="487"/>
    </location>
</feature>
<dbReference type="InterPro" id="IPR044929">
    <property type="entry name" value="DNA/RNA_non-sp_Endonuclease_sf"/>
</dbReference>
<evidence type="ECO:0000256" key="4">
    <source>
        <dbReference type="SAM" id="SignalP"/>
    </source>
</evidence>
<dbReference type="Proteomes" id="UP000003688">
    <property type="component" value="Unassembled WGS sequence"/>
</dbReference>
<dbReference type="SMART" id="SM00892">
    <property type="entry name" value="Endonuclease_NS"/>
    <property type="match status" value="1"/>
</dbReference>
<comment type="caution">
    <text evidence="6">The sequence shown here is derived from an EMBL/GenBank/DDBJ whole genome shotgun (WGS) entry which is preliminary data.</text>
</comment>
<dbReference type="InterPro" id="IPR002909">
    <property type="entry name" value="IPT_dom"/>
</dbReference>
<dbReference type="Pfam" id="PF01833">
    <property type="entry name" value="TIG"/>
    <property type="match status" value="1"/>
</dbReference>
<keyword evidence="2" id="KW-0479">Metal-binding</keyword>
<dbReference type="Pfam" id="PF00932">
    <property type="entry name" value="LTD"/>
    <property type="match status" value="1"/>
</dbReference>
<dbReference type="RefSeq" id="WP_007413657.1">
    <property type="nucleotide sequence ID" value="NZ_ABOX02000005.1"/>
</dbReference>
<dbReference type="InterPro" id="IPR036415">
    <property type="entry name" value="Lamin_tail_dom_sf"/>
</dbReference>
<dbReference type="InterPro" id="IPR044925">
    <property type="entry name" value="His-Me_finger_sf"/>
</dbReference>
<dbReference type="GO" id="GO:0046872">
    <property type="term" value="F:metal ion binding"/>
    <property type="evidence" value="ECO:0007669"/>
    <property type="project" value="UniProtKB-KW"/>
</dbReference>
<dbReference type="OrthoDB" id="9811262at2"/>
<dbReference type="STRING" id="320771.Cflav_PD4940"/>